<feature type="compositionally biased region" description="Basic residues" evidence="1">
    <location>
        <begin position="436"/>
        <end position="445"/>
    </location>
</feature>
<reference evidence="2" key="1">
    <citation type="submission" date="2022-12" db="EMBL/GenBank/DDBJ databases">
        <title>Draft genome assemblies for two species of Escallonia (Escalloniales).</title>
        <authorList>
            <person name="Chanderbali A."/>
            <person name="Dervinis C."/>
            <person name="Anghel I."/>
            <person name="Soltis D."/>
            <person name="Soltis P."/>
            <person name="Zapata F."/>
        </authorList>
    </citation>
    <scope>NUCLEOTIDE SEQUENCE</scope>
    <source>
        <strain evidence="2">UCBG64.0493</strain>
        <tissue evidence="2">Leaf</tissue>
    </source>
</reference>
<evidence type="ECO:0000256" key="1">
    <source>
        <dbReference type="SAM" id="MobiDB-lite"/>
    </source>
</evidence>
<dbReference type="InterPro" id="IPR004158">
    <property type="entry name" value="DUF247_pln"/>
</dbReference>
<dbReference type="EMBL" id="JAVXUP010001184">
    <property type="protein sequence ID" value="KAK3014891.1"/>
    <property type="molecule type" value="Genomic_DNA"/>
</dbReference>
<dbReference type="PANTHER" id="PTHR31170">
    <property type="entry name" value="BNAC04G53230D PROTEIN"/>
    <property type="match status" value="1"/>
</dbReference>
<dbReference type="AlphaFoldDB" id="A0AA88VT22"/>
<dbReference type="Pfam" id="PF03140">
    <property type="entry name" value="DUF247"/>
    <property type="match status" value="2"/>
</dbReference>
<evidence type="ECO:0000313" key="3">
    <source>
        <dbReference type="Proteomes" id="UP001188597"/>
    </source>
</evidence>
<comment type="caution">
    <text evidence="2">The sequence shown here is derived from an EMBL/GenBank/DDBJ whole genome shotgun (WGS) entry which is preliminary data.</text>
</comment>
<evidence type="ECO:0000313" key="2">
    <source>
        <dbReference type="EMBL" id="KAK3014891.1"/>
    </source>
</evidence>
<gene>
    <name evidence="2" type="ORF">RJ639_008463</name>
</gene>
<dbReference type="PANTHER" id="PTHR31170:SF25">
    <property type="entry name" value="BNAA09G04570D PROTEIN"/>
    <property type="match status" value="1"/>
</dbReference>
<feature type="region of interest" description="Disordered" evidence="1">
    <location>
        <begin position="424"/>
        <end position="459"/>
    </location>
</feature>
<proteinExistence type="predicted"/>
<feature type="compositionally biased region" description="Polar residues" evidence="1">
    <location>
        <begin position="447"/>
        <end position="458"/>
    </location>
</feature>
<protein>
    <submittedName>
        <fullName evidence="2">Uncharacterized protein</fullName>
    </submittedName>
</protein>
<keyword evidence="3" id="KW-1185">Reference proteome</keyword>
<sequence length="472" mass="53912">MAANQASNHETEATQHKLLHNSISLIFKACSDKPQTSNASIFRVPQILRRLNEDAYTPHVVSIGPYHKHDQRLKDMEDHQKSYMHSFLSRISAIHNQLAEDATKKIANIMLEKVADARSCYAATHELDDDVRSVLSQPRCDDPILGNPVMLYVVKHDLLLLENQIPMFVLQTLFDFSLVQGYTLPDLIIIFFRDILNFELEIEKVVRTKSAAHILGLLHDCYRPCDTEASEGLSTSDVTKHSATDLVRAGVRFREDKEREQICMSRTSFEIPKLYIYDSTESMLRNLIAWEQFSPSMSKTITSYAFLMDTLVNTNDDVEVLEKAGVLQNHLGASEDAARLFNSLCKEVFVGQFIFSKEWHEVEIRNMHICNASKHFQTHLAYLHSKPLAWKLELWLAKGSPGQCYEVLFSENMKATDIQRKLSGVPKTSLGQSHSSRNHHYKIKHNPSGTGKESSLAPTWNRDIAQRFNRVR</sequence>
<name>A0AA88VT22_9ASTE</name>
<accession>A0AA88VT22</accession>
<organism evidence="2 3">
    <name type="scientific">Escallonia herrerae</name>
    <dbReference type="NCBI Taxonomy" id="1293975"/>
    <lineage>
        <taxon>Eukaryota</taxon>
        <taxon>Viridiplantae</taxon>
        <taxon>Streptophyta</taxon>
        <taxon>Embryophyta</taxon>
        <taxon>Tracheophyta</taxon>
        <taxon>Spermatophyta</taxon>
        <taxon>Magnoliopsida</taxon>
        <taxon>eudicotyledons</taxon>
        <taxon>Gunneridae</taxon>
        <taxon>Pentapetalae</taxon>
        <taxon>asterids</taxon>
        <taxon>campanulids</taxon>
        <taxon>Escalloniales</taxon>
        <taxon>Escalloniaceae</taxon>
        <taxon>Escallonia</taxon>
    </lineage>
</organism>
<dbReference type="Proteomes" id="UP001188597">
    <property type="component" value="Unassembled WGS sequence"/>
</dbReference>